<reference evidence="1" key="1">
    <citation type="submission" date="2020-05" db="EMBL/GenBank/DDBJ databases">
        <authorList>
            <person name="Chiriac C."/>
            <person name="Salcher M."/>
            <person name="Ghai R."/>
            <person name="Kavagutti S V."/>
        </authorList>
    </citation>
    <scope>NUCLEOTIDE SEQUENCE</scope>
</reference>
<gene>
    <name evidence="1" type="ORF">UFOPK4173_00677</name>
</gene>
<evidence type="ECO:0000313" key="1">
    <source>
        <dbReference type="EMBL" id="CAB5031606.1"/>
    </source>
</evidence>
<proteinExistence type="predicted"/>
<name>A0A6J7RSA4_9ZZZZ</name>
<organism evidence="1">
    <name type="scientific">freshwater metagenome</name>
    <dbReference type="NCBI Taxonomy" id="449393"/>
    <lineage>
        <taxon>unclassified sequences</taxon>
        <taxon>metagenomes</taxon>
        <taxon>ecological metagenomes</taxon>
    </lineage>
</organism>
<accession>A0A6J7RSA4</accession>
<dbReference type="EMBL" id="CAFBPW010000056">
    <property type="protein sequence ID" value="CAB5031606.1"/>
    <property type="molecule type" value="Genomic_DNA"/>
</dbReference>
<sequence>MSTHGQVQQIRSRGQDLATTEHWLIDRWLIEASLELWEQLLELLDFWAELAIELVTPDSREVIATRLKEGVRKVITGRIGSSGLAGAGTLVDLNESLFLGDHEFAVFFPLAFKEIEVTHEGLKESGEVLFVVAQRTNQQE</sequence>
<protein>
    <submittedName>
        <fullName evidence="1">Unannotated protein</fullName>
    </submittedName>
</protein>
<dbReference type="AlphaFoldDB" id="A0A6J7RSA4"/>